<dbReference type="GO" id="GO:0004867">
    <property type="term" value="F:serine-type endopeptidase inhibitor activity"/>
    <property type="evidence" value="ECO:0007669"/>
    <property type="project" value="InterPro"/>
</dbReference>
<dbReference type="Gene3D" id="2.60.40.550">
    <property type="entry name" value="Ecotin"/>
    <property type="match status" value="1"/>
</dbReference>
<feature type="signal peptide" evidence="2">
    <location>
        <begin position="1"/>
        <end position="25"/>
    </location>
</feature>
<name>A0A363NQB4_9SPHI</name>
<dbReference type="PANTHER" id="PTHR35890">
    <property type="match status" value="1"/>
</dbReference>
<accession>A0A363NQB4</accession>
<protein>
    <submittedName>
        <fullName evidence="3">Proteinase inhibitor</fullName>
    </submittedName>
</protein>
<dbReference type="InterPro" id="IPR036198">
    <property type="entry name" value="Ecotin_sf"/>
</dbReference>
<comment type="similarity">
    <text evidence="1">Belongs to the protease inhibitor I11 (ecotin) family.</text>
</comment>
<keyword evidence="2" id="KW-0732">Signal</keyword>
<comment type="caution">
    <text evidence="3">The sequence shown here is derived from an EMBL/GenBank/DDBJ whole genome shotgun (WGS) entry which is preliminary data.</text>
</comment>
<dbReference type="InterPro" id="IPR005658">
    <property type="entry name" value="Prot_inh_ecotin"/>
</dbReference>
<dbReference type="Proteomes" id="UP000250831">
    <property type="component" value="Unassembled WGS sequence"/>
</dbReference>
<feature type="chain" id="PRO_5016703168" evidence="2">
    <location>
        <begin position="26"/>
        <end position="169"/>
    </location>
</feature>
<dbReference type="SUPFAM" id="SSF49772">
    <property type="entry name" value="Ecotin, trypsin inhibitor"/>
    <property type="match status" value="1"/>
</dbReference>
<reference evidence="3 4" key="1">
    <citation type="submission" date="2018-04" db="EMBL/GenBank/DDBJ databases">
        <title>Sphingobacterium sp. M46 Genome.</title>
        <authorList>
            <person name="Cheng J."/>
            <person name="Li Y."/>
        </authorList>
    </citation>
    <scope>NUCLEOTIDE SEQUENCE [LARGE SCALE GENOMIC DNA]</scope>
    <source>
        <strain evidence="3 4">M46</strain>
    </source>
</reference>
<sequence>MRKNVLNVMVMMLFVLVASTTVSKAQMVIDKIDLSIFPAAEKGYKKMVIEVPHSENDKNKKIEFSVGKWMEVDGCNTFNLAGTFEKKDLQGWGYDYYVFKTNGNVASTMMACPDKAKRNLFVSAQPETVRYNGRMPIVIYIPEGYEAQFKIFTTDGDTYRAAEVREKKK</sequence>
<evidence type="ECO:0000256" key="2">
    <source>
        <dbReference type="SAM" id="SignalP"/>
    </source>
</evidence>
<proteinExistence type="inferred from homology"/>
<dbReference type="PANTHER" id="PTHR35890:SF3">
    <property type="entry name" value="ECOTIN"/>
    <property type="match status" value="1"/>
</dbReference>
<dbReference type="OrthoDB" id="997196at2"/>
<keyword evidence="4" id="KW-1185">Reference proteome</keyword>
<dbReference type="Pfam" id="PF03974">
    <property type="entry name" value="Ecotin"/>
    <property type="match status" value="1"/>
</dbReference>
<evidence type="ECO:0000313" key="4">
    <source>
        <dbReference type="Proteomes" id="UP000250831"/>
    </source>
</evidence>
<organism evidence="3 4">
    <name type="scientific">Sphingobacterium athyrii</name>
    <dbReference type="NCBI Taxonomy" id="2152717"/>
    <lineage>
        <taxon>Bacteria</taxon>
        <taxon>Pseudomonadati</taxon>
        <taxon>Bacteroidota</taxon>
        <taxon>Sphingobacteriia</taxon>
        <taxon>Sphingobacteriales</taxon>
        <taxon>Sphingobacteriaceae</taxon>
        <taxon>Sphingobacterium</taxon>
    </lineage>
</organism>
<evidence type="ECO:0000256" key="1">
    <source>
        <dbReference type="ARBA" id="ARBA00010558"/>
    </source>
</evidence>
<gene>
    <name evidence="3" type="ORF">DCO56_18940</name>
</gene>
<dbReference type="AlphaFoldDB" id="A0A363NQB4"/>
<evidence type="ECO:0000313" key="3">
    <source>
        <dbReference type="EMBL" id="PUV22996.1"/>
    </source>
</evidence>
<dbReference type="EMBL" id="QCXX01000005">
    <property type="protein sequence ID" value="PUV22996.1"/>
    <property type="molecule type" value="Genomic_DNA"/>
</dbReference>